<keyword evidence="3" id="KW-1185">Reference proteome</keyword>
<dbReference type="AlphaFoldDB" id="A0A3N4HF08"/>
<feature type="compositionally biased region" description="Basic residues" evidence="1">
    <location>
        <begin position="1"/>
        <end position="15"/>
    </location>
</feature>
<sequence length="167" mass="18815">MFRHRKAAHSRRHPPHGKDSHPTIRRPPSLHLSPTANQQNLRLSLPSPQSQSRSPPPPPPQSATTNHILSPLTAATPATTRTPIPSKRHRFKPDSPAVNHKLAPPLSQTASEMQPKHWREYNVRTSTDGQLPLAGISEPTSWGMMEEIMVRPPEAMDFALWRREQLE</sequence>
<feature type="region of interest" description="Disordered" evidence="1">
    <location>
        <begin position="1"/>
        <end position="115"/>
    </location>
</feature>
<feature type="compositionally biased region" description="Low complexity" evidence="1">
    <location>
        <begin position="71"/>
        <end position="83"/>
    </location>
</feature>
<evidence type="ECO:0000256" key="1">
    <source>
        <dbReference type="SAM" id="MobiDB-lite"/>
    </source>
</evidence>
<gene>
    <name evidence="2" type="ORF">BJ508DRAFT_85493</name>
</gene>
<accession>A0A3N4HF08</accession>
<reference evidence="2 3" key="1">
    <citation type="journal article" date="2018" name="Nat. Ecol. Evol.">
        <title>Pezizomycetes genomes reveal the molecular basis of ectomycorrhizal truffle lifestyle.</title>
        <authorList>
            <person name="Murat C."/>
            <person name="Payen T."/>
            <person name="Noel B."/>
            <person name="Kuo A."/>
            <person name="Morin E."/>
            <person name="Chen J."/>
            <person name="Kohler A."/>
            <person name="Krizsan K."/>
            <person name="Balestrini R."/>
            <person name="Da Silva C."/>
            <person name="Montanini B."/>
            <person name="Hainaut M."/>
            <person name="Levati E."/>
            <person name="Barry K.W."/>
            <person name="Belfiori B."/>
            <person name="Cichocki N."/>
            <person name="Clum A."/>
            <person name="Dockter R.B."/>
            <person name="Fauchery L."/>
            <person name="Guy J."/>
            <person name="Iotti M."/>
            <person name="Le Tacon F."/>
            <person name="Lindquist E.A."/>
            <person name="Lipzen A."/>
            <person name="Malagnac F."/>
            <person name="Mello A."/>
            <person name="Molinier V."/>
            <person name="Miyauchi S."/>
            <person name="Poulain J."/>
            <person name="Riccioni C."/>
            <person name="Rubini A."/>
            <person name="Sitrit Y."/>
            <person name="Splivallo R."/>
            <person name="Traeger S."/>
            <person name="Wang M."/>
            <person name="Zifcakova L."/>
            <person name="Wipf D."/>
            <person name="Zambonelli A."/>
            <person name="Paolocci F."/>
            <person name="Nowrousian M."/>
            <person name="Ottonello S."/>
            <person name="Baldrian P."/>
            <person name="Spatafora J.W."/>
            <person name="Henrissat B."/>
            <person name="Nagy L.G."/>
            <person name="Aury J.M."/>
            <person name="Wincker P."/>
            <person name="Grigoriev I.V."/>
            <person name="Bonfante P."/>
            <person name="Martin F.M."/>
        </authorList>
    </citation>
    <scope>NUCLEOTIDE SEQUENCE [LARGE SCALE GENOMIC DNA]</scope>
    <source>
        <strain evidence="2 3">RN42</strain>
    </source>
</reference>
<name>A0A3N4HF08_ASCIM</name>
<evidence type="ECO:0000313" key="3">
    <source>
        <dbReference type="Proteomes" id="UP000275078"/>
    </source>
</evidence>
<protein>
    <submittedName>
        <fullName evidence="2">Uncharacterized protein</fullName>
    </submittedName>
</protein>
<organism evidence="2 3">
    <name type="scientific">Ascobolus immersus RN42</name>
    <dbReference type="NCBI Taxonomy" id="1160509"/>
    <lineage>
        <taxon>Eukaryota</taxon>
        <taxon>Fungi</taxon>
        <taxon>Dikarya</taxon>
        <taxon>Ascomycota</taxon>
        <taxon>Pezizomycotina</taxon>
        <taxon>Pezizomycetes</taxon>
        <taxon>Pezizales</taxon>
        <taxon>Ascobolaceae</taxon>
        <taxon>Ascobolus</taxon>
    </lineage>
</organism>
<evidence type="ECO:0000313" key="2">
    <source>
        <dbReference type="EMBL" id="RPA71756.1"/>
    </source>
</evidence>
<feature type="compositionally biased region" description="Low complexity" evidence="1">
    <location>
        <begin position="41"/>
        <end position="53"/>
    </location>
</feature>
<proteinExistence type="predicted"/>
<dbReference type="Proteomes" id="UP000275078">
    <property type="component" value="Unassembled WGS sequence"/>
</dbReference>
<dbReference type="EMBL" id="ML119901">
    <property type="protein sequence ID" value="RPA71756.1"/>
    <property type="molecule type" value="Genomic_DNA"/>
</dbReference>